<dbReference type="Gene3D" id="3.40.30.10">
    <property type="entry name" value="Glutaredoxin"/>
    <property type="match status" value="1"/>
</dbReference>
<dbReference type="RefSeq" id="WP_086029953.1">
    <property type="nucleotide sequence ID" value="NZ_LAPZ01000003.1"/>
</dbReference>
<dbReference type="SUPFAM" id="SSF52833">
    <property type="entry name" value="Thioredoxin-like"/>
    <property type="match status" value="1"/>
</dbReference>
<reference evidence="3 4" key="1">
    <citation type="submission" date="2015-03" db="EMBL/GenBank/DDBJ databases">
        <title>Genome sequence of Tenacibaculum sp. S2-2, isolated from intestinal microbiota of sea cucumber, Apostichopus japonicas.</title>
        <authorList>
            <person name="Shao Z."/>
            <person name="Wang L."/>
            <person name="Li X."/>
        </authorList>
    </citation>
    <scope>NUCLEOTIDE SEQUENCE [LARGE SCALE GENOMIC DNA]</scope>
    <source>
        <strain evidence="3 4">S2-2</strain>
    </source>
</reference>
<evidence type="ECO:0000256" key="1">
    <source>
        <dbReference type="SAM" id="SignalP"/>
    </source>
</evidence>
<feature type="domain" description="Thioredoxin" evidence="2">
    <location>
        <begin position="43"/>
        <end position="200"/>
    </location>
</feature>
<feature type="signal peptide" evidence="1">
    <location>
        <begin position="1"/>
        <end position="18"/>
    </location>
</feature>
<organism evidence="3 4">
    <name type="scientific">Tenacibaculum holothuriorum</name>
    <dbReference type="NCBI Taxonomy" id="1635173"/>
    <lineage>
        <taxon>Bacteria</taxon>
        <taxon>Pseudomonadati</taxon>
        <taxon>Bacteroidota</taxon>
        <taxon>Flavobacteriia</taxon>
        <taxon>Flavobacteriales</taxon>
        <taxon>Flavobacteriaceae</taxon>
        <taxon>Tenacibaculum</taxon>
    </lineage>
</organism>
<evidence type="ECO:0000313" key="3">
    <source>
        <dbReference type="EMBL" id="OSY88237.1"/>
    </source>
</evidence>
<keyword evidence="4" id="KW-1185">Reference proteome</keyword>
<sequence length="200" mass="22580">MKKIALTLTLFLTVLTYAQDKKYYNFAVNNCADESTENLINNCIKGSYLLDYDFTTLKGEALSTSKIKKPIVLIAGASWSAPCWGDVPTINKMVEKYDGKVKFVMIMWDKEKKAKRMADKLDARVAIIPAREGDKVQKGYLDISGFVHKLDYPTAYLISKNKQFLNVKRGAATPSKEMGWDKVNETNEKSFEAFLAPILN</sequence>
<accession>A0A1Y2PEM4</accession>
<comment type="caution">
    <text evidence="3">The sequence shown here is derived from an EMBL/GenBank/DDBJ whole genome shotgun (WGS) entry which is preliminary data.</text>
</comment>
<dbReference type="STRING" id="1635173.WH52_05515"/>
<dbReference type="InterPro" id="IPR036249">
    <property type="entry name" value="Thioredoxin-like_sf"/>
</dbReference>
<dbReference type="EMBL" id="LAPZ01000003">
    <property type="protein sequence ID" value="OSY88237.1"/>
    <property type="molecule type" value="Genomic_DNA"/>
</dbReference>
<dbReference type="OrthoDB" id="1134224at2"/>
<name>A0A1Y2PEM4_9FLAO</name>
<keyword evidence="1" id="KW-0732">Signal</keyword>
<gene>
    <name evidence="3" type="ORF">WH52_05515</name>
</gene>
<evidence type="ECO:0000313" key="4">
    <source>
        <dbReference type="Proteomes" id="UP000194221"/>
    </source>
</evidence>
<dbReference type="Proteomes" id="UP000194221">
    <property type="component" value="Unassembled WGS sequence"/>
</dbReference>
<feature type="chain" id="PRO_5012869979" description="Thioredoxin domain-containing protein" evidence="1">
    <location>
        <begin position="19"/>
        <end position="200"/>
    </location>
</feature>
<dbReference type="PROSITE" id="PS51352">
    <property type="entry name" value="THIOREDOXIN_2"/>
    <property type="match status" value="1"/>
</dbReference>
<dbReference type="InParanoid" id="A0A1Y2PEM4"/>
<protein>
    <recommendedName>
        <fullName evidence="2">Thioredoxin domain-containing protein</fullName>
    </recommendedName>
</protein>
<proteinExistence type="predicted"/>
<dbReference type="InterPro" id="IPR013766">
    <property type="entry name" value="Thioredoxin_domain"/>
</dbReference>
<evidence type="ECO:0000259" key="2">
    <source>
        <dbReference type="PROSITE" id="PS51352"/>
    </source>
</evidence>
<dbReference type="AlphaFoldDB" id="A0A1Y2PEM4"/>